<dbReference type="PROSITE" id="PS50893">
    <property type="entry name" value="ABC_TRANSPORTER_2"/>
    <property type="match status" value="1"/>
</dbReference>
<keyword evidence="4" id="KW-0067">ATP-binding</keyword>
<dbReference type="PANTHER" id="PTHR24221">
    <property type="entry name" value="ATP-BINDING CASSETTE SUB-FAMILY B"/>
    <property type="match status" value="1"/>
</dbReference>
<organism evidence="10 11">
    <name type="scientific">Actinocatenispora rupis</name>
    <dbReference type="NCBI Taxonomy" id="519421"/>
    <lineage>
        <taxon>Bacteria</taxon>
        <taxon>Bacillati</taxon>
        <taxon>Actinomycetota</taxon>
        <taxon>Actinomycetes</taxon>
        <taxon>Micromonosporales</taxon>
        <taxon>Micromonosporaceae</taxon>
        <taxon>Actinocatenispora</taxon>
    </lineage>
</organism>
<sequence>MTTAAVEKPCAATDPVRTVRRPVVVAAVAGAAADLAGTALLATAAWLLARAAERPGLAALSVAIVGVRAFALLRGTLRYAERVTGHGAALRALADLRARVYAGLVPLAPGGLPAWRRAELLHRMVADTAAVQDLVVRCAVPAAGAVVAGGAGLLLVALLAPPAAVPLALALLTSAVLLPALAARHRRRTAAVDDTAVAVTAADLLDGAAELAAYSATGAALATAGAAHADRAARERAESRTAGLLTAFGLAVQGLAAVAATVLAGPVGGPAVAVVGLTTLVALEPALALPAAARRYADARAALARVRAVLAAPPPVPEPAVPLPAPTGPVRIEVRDLTVRYRAGGAAAVAGLSVDVPAGTRLVVTGPSGSGKSTLLAVLRRFVAPSAGTVRLAGHPIDAYAGADVRRVVGGVGEEAWLFDTTLAANLRLGRAGATDGDLRAVLDRVGLGDVLGLDTPVGTDGAALSGGQRQRVLLARALLADPPVLLLDEPTEGLAADDADRLLADVLAATAGRTTILVTHDPAALRYADRVLDLGA</sequence>
<evidence type="ECO:0000313" key="11">
    <source>
        <dbReference type="Proteomes" id="UP000612808"/>
    </source>
</evidence>
<evidence type="ECO:0000313" key="10">
    <source>
        <dbReference type="EMBL" id="GID14500.1"/>
    </source>
</evidence>
<evidence type="ECO:0000256" key="5">
    <source>
        <dbReference type="ARBA" id="ARBA00022989"/>
    </source>
</evidence>
<accession>A0A8J3J9U6</accession>
<evidence type="ECO:0000256" key="6">
    <source>
        <dbReference type="ARBA" id="ARBA00023136"/>
    </source>
</evidence>
<dbReference type="GO" id="GO:0005524">
    <property type="term" value="F:ATP binding"/>
    <property type="evidence" value="ECO:0007669"/>
    <property type="project" value="UniProtKB-KW"/>
</dbReference>
<dbReference type="InterPro" id="IPR011527">
    <property type="entry name" value="ABC1_TM_dom"/>
</dbReference>
<evidence type="ECO:0000259" key="9">
    <source>
        <dbReference type="PROSITE" id="PS50929"/>
    </source>
</evidence>
<dbReference type="InterPro" id="IPR003593">
    <property type="entry name" value="AAA+_ATPase"/>
</dbReference>
<dbReference type="GO" id="GO:0005886">
    <property type="term" value="C:plasma membrane"/>
    <property type="evidence" value="ECO:0007669"/>
    <property type="project" value="UniProtKB-SubCell"/>
</dbReference>
<feature type="transmembrane region" description="Helical" evidence="7">
    <location>
        <begin position="163"/>
        <end position="182"/>
    </location>
</feature>
<dbReference type="GO" id="GO:0016887">
    <property type="term" value="F:ATP hydrolysis activity"/>
    <property type="evidence" value="ECO:0007669"/>
    <property type="project" value="InterPro"/>
</dbReference>
<evidence type="ECO:0000256" key="2">
    <source>
        <dbReference type="ARBA" id="ARBA00022692"/>
    </source>
</evidence>
<evidence type="ECO:0000256" key="4">
    <source>
        <dbReference type="ARBA" id="ARBA00022840"/>
    </source>
</evidence>
<dbReference type="PANTHER" id="PTHR24221:SF654">
    <property type="entry name" value="ATP-BINDING CASSETTE SUB-FAMILY B MEMBER 6"/>
    <property type="match status" value="1"/>
</dbReference>
<reference evidence="10" key="1">
    <citation type="submission" date="2021-01" db="EMBL/GenBank/DDBJ databases">
        <title>Whole genome shotgun sequence of Actinocatenispora rupis NBRC 107355.</title>
        <authorList>
            <person name="Komaki H."/>
            <person name="Tamura T."/>
        </authorList>
    </citation>
    <scope>NUCLEOTIDE SEQUENCE</scope>
    <source>
        <strain evidence="10">NBRC 107355</strain>
    </source>
</reference>
<keyword evidence="11" id="KW-1185">Reference proteome</keyword>
<dbReference type="Gene3D" id="1.20.1560.10">
    <property type="entry name" value="ABC transporter type 1, transmembrane domain"/>
    <property type="match status" value="1"/>
</dbReference>
<dbReference type="PROSITE" id="PS50929">
    <property type="entry name" value="ABC_TM1F"/>
    <property type="match status" value="1"/>
</dbReference>
<dbReference type="NCBIfam" id="TIGR02868">
    <property type="entry name" value="CydC"/>
    <property type="match status" value="1"/>
</dbReference>
<dbReference type="InterPro" id="IPR039421">
    <property type="entry name" value="Type_1_exporter"/>
</dbReference>
<keyword evidence="5 7" id="KW-1133">Transmembrane helix</keyword>
<dbReference type="RefSeq" id="WP_203662311.1">
    <property type="nucleotide sequence ID" value="NZ_BOMB01000031.1"/>
</dbReference>
<dbReference type="AlphaFoldDB" id="A0A8J3J9U6"/>
<dbReference type="CDD" id="cd03228">
    <property type="entry name" value="ABCC_MRP_Like"/>
    <property type="match status" value="1"/>
</dbReference>
<dbReference type="SUPFAM" id="SSF52540">
    <property type="entry name" value="P-loop containing nucleoside triphosphate hydrolases"/>
    <property type="match status" value="1"/>
</dbReference>
<feature type="transmembrane region" description="Helical" evidence="7">
    <location>
        <begin position="271"/>
        <end position="293"/>
    </location>
</feature>
<dbReference type="InterPro" id="IPR017871">
    <property type="entry name" value="ABC_transporter-like_CS"/>
</dbReference>
<dbReference type="InterPro" id="IPR014223">
    <property type="entry name" value="ABC_CydC/D"/>
</dbReference>
<dbReference type="GO" id="GO:0034775">
    <property type="term" value="P:glutathione transmembrane transport"/>
    <property type="evidence" value="ECO:0007669"/>
    <property type="project" value="InterPro"/>
</dbReference>
<dbReference type="InterPro" id="IPR027417">
    <property type="entry name" value="P-loop_NTPase"/>
</dbReference>
<dbReference type="InterPro" id="IPR003439">
    <property type="entry name" value="ABC_transporter-like_ATP-bd"/>
</dbReference>
<comment type="caution">
    <text evidence="10">The sequence shown here is derived from an EMBL/GenBank/DDBJ whole genome shotgun (WGS) entry which is preliminary data.</text>
</comment>
<keyword evidence="3" id="KW-0547">Nucleotide-binding</keyword>
<dbReference type="Pfam" id="PF00005">
    <property type="entry name" value="ABC_tran"/>
    <property type="match status" value="1"/>
</dbReference>
<feature type="transmembrane region" description="Helical" evidence="7">
    <location>
        <begin position="23"/>
        <end position="49"/>
    </location>
</feature>
<feature type="domain" description="ABC transmembrane type-1" evidence="9">
    <location>
        <begin position="24"/>
        <end position="265"/>
    </location>
</feature>
<feature type="transmembrane region" description="Helical" evidence="7">
    <location>
        <begin position="55"/>
        <end position="73"/>
    </location>
</feature>
<evidence type="ECO:0000256" key="7">
    <source>
        <dbReference type="SAM" id="Phobius"/>
    </source>
</evidence>
<dbReference type="Gene3D" id="3.40.50.300">
    <property type="entry name" value="P-loop containing nucleotide triphosphate hydrolases"/>
    <property type="match status" value="1"/>
</dbReference>
<feature type="transmembrane region" description="Helical" evidence="7">
    <location>
        <begin position="244"/>
        <end position="265"/>
    </location>
</feature>
<keyword evidence="6 7" id="KW-0472">Membrane</keyword>
<evidence type="ECO:0000256" key="3">
    <source>
        <dbReference type="ARBA" id="ARBA00022741"/>
    </source>
</evidence>
<dbReference type="GO" id="GO:0045454">
    <property type="term" value="P:cell redox homeostasis"/>
    <property type="evidence" value="ECO:0007669"/>
    <property type="project" value="InterPro"/>
</dbReference>
<evidence type="ECO:0000259" key="8">
    <source>
        <dbReference type="PROSITE" id="PS50893"/>
    </source>
</evidence>
<dbReference type="InterPro" id="IPR036640">
    <property type="entry name" value="ABC1_TM_sf"/>
</dbReference>
<dbReference type="GO" id="GO:0140359">
    <property type="term" value="F:ABC-type transporter activity"/>
    <property type="evidence" value="ECO:0007669"/>
    <property type="project" value="InterPro"/>
</dbReference>
<evidence type="ECO:0008006" key="12">
    <source>
        <dbReference type="Google" id="ProtNLM"/>
    </source>
</evidence>
<gene>
    <name evidence="10" type="ORF">Aru02nite_53890</name>
</gene>
<proteinExistence type="predicted"/>
<keyword evidence="2 7" id="KW-0812">Transmembrane</keyword>
<dbReference type="GO" id="GO:0034040">
    <property type="term" value="F:ATPase-coupled lipid transmembrane transporter activity"/>
    <property type="evidence" value="ECO:0007669"/>
    <property type="project" value="TreeGrafter"/>
</dbReference>
<dbReference type="SUPFAM" id="SSF90123">
    <property type="entry name" value="ABC transporter transmembrane region"/>
    <property type="match status" value="1"/>
</dbReference>
<dbReference type="SMART" id="SM00382">
    <property type="entry name" value="AAA"/>
    <property type="match status" value="1"/>
</dbReference>
<dbReference type="Proteomes" id="UP000612808">
    <property type="component" value="Unassembled WGS sequence"/>
</dbReference>
<protein>
    <recommendedName>
        <fullName evidence="12">ATP-binding cassette, subfamily C, CydC</fullName>
    </recommendedName>
</protein>
<feature type="transmembrane region" description="Helical" evidence="7">
    <location>
        <begin position="134"/>
        <end position="157"/>
    </location>
</feature>
<feature type="domain" description="ABC transporter" evidence="8">
    <location>
        <begin position="332"/>
        <end position="537"/>
    </location>
</feature>
<evidence type="ECO:0000256" key="1">
    <source>
        <dbReference type="ARBA" id="ARBA00004651"/>
    </source>
</evidence>
<comment type="subcellular location">
    <subcellularLocation>
        <location evidence="1">Cell membrane</location>
        <topology evidence="1">Multi-pass membrane protein</topology>
    </subcellularLocation>
</comment>
<dbReference type="EMBL" id="BOMB01000031">
    <property type="protein sequence ID" value="GID14500.1"/>
    <property type="molecule type" value="Genomic_DNA"/>
</dbReference>
<name>A0A8J3J9U6_9ACTN</name>
<dbReference type="PROSITE" id="PS00211">
    <property type="entry name" value="ABC_TRANSPORTER_1"/>
    <property type="match status" value="1"/>
</dbReference>